<dbReference type="EMBL" id="DF145110">
    <property type="protein sequence ID" value="GAA57851.1"/>
    <property type="molecule type" value="Genomic_DNA"/>
</dbReference>
<gene>
    <name evidence="1" type="ORF">CLF_113272</name>
</gene>
<proteinExistence type="predicted"/>
<protein>
    <submittedName>
        <fullName evidence="1">Uncharacterized protein</fullName>
    </submittedName>
</protein>
<evidence type="ECO:0000313" key="2">
    <source>
        <dbReference type="Proteomes" id="UP000008909"/>
    </source>
</evidence>
<dbReference type="AlphaFoldDB" id="G7YY22"/>
<name>G7YY22_CLOSI</name>
<reference evidence="1" key="1">
    <citation type="journal article" date="2011" name="Genome Biol.">
        <title>The draft genome of the carcinogenic human liver fluke Clonorchis sinensis.</title>
        <authorList>
            <person name="Wang X."/>
            <person name="Chen W."/>
            <person name="Huang Y."/>
            <person name="Sun J."/>
            <person name="Men J."/>
            <person name="Liu H."/>
            <person name="Luo F."/>
            <person name="Guo L."/>
            <person name="Lv X."/>
            <person name="Deng C."/>
            <person name="Zhou C."/>
            <person name="Fan Y."/>
            <person name="Li X."/>
            <person name="Huang L."/>
            <person name="Hu Y."/>
            <person name="Liang C."/>
            <person name="Hu X."/>
            <person name="Xu J."/>
            <person name="Yu X."/>
        </authorList>
    </citation>
    <scope>NUCLEOTIDE SEQUENCE [LARGE SCALE GENOMIC DNA]</scope>
    <source>
        <strain evidence="1">Henan</strain>
    </source>
</reference>
<dbReference type="Proteomes" id="UP000008909">
    <property type="component" value="Unassembled WGS sequence"/>
</dbReference>
<reference key="2">
    <citation type="submission" date="2011-10" db="EMBL/GenBank/DDBJ databases">
        <title>The genome and transcriptome sequence of Clonorchis sinensis provide insights into the carcinogenic liver fluke.</title>
        <authorList>
            <person name="Wang X."/>
            <person name="Huang Y."/>
            <person name="Chen W."/>
            <person name="Liu H."/>
            <person name="Guo L."/>
            <person name="Chen Y."/>
            <person name="Luo F."/>
            <person name="Zhou W."/>
            <person name="Sun J."/>
            <person name="Mao Q."/>
            <person name="Liang P."/>
            <person name="Zhou C."/>
            <person name="Tian Y."/>
            <person name="Men J."/>
            <person name="Lv X."/>
            <person name="Huang L."/>
            <person name="Zhou J."/>
            <person name="Hu Y."/>
            <person name="Li R."/>
            <person name="Zhang F."/>
            <person name="Lei H."/>
            <person name="Li X."/>
            <person name="Hu X."/>
            <person name="Liang C."/>
            <person name="Xu J."/>
            <person name="Wu Z."/>
            <person name="Yu X."/>
        </authorList>
    </citation>
    <scope>NUCLEOTIDE SEQUENCE</scope>
    <source>
        <strain>Henan</strain>
    </source>
</reference>
<accession>G7YY22</accession>
<organism evidence="1 2">
    <name type="scientific">Clonorchis sinensis</name>
    <name type="common">Chinese liver fluke</name>
    <dbReference type="NCBI Taxonomy" id="79923"/>
    <lineage>
        <taxon>Eukaryota</taxon>
        <taxon>Metazoa</taxon>
        <taxon>Spiralia</taxon>
        <taxon>Lophotrochozoa</taxon>
        <taxon>Platyhelminthes</taxon>
        <taxon>Trematoda</taxon>
        <taxon>Digenea</taxon>
        <taxon>Opisthorchiida</taxon>
        <taxon>Opisthorchiata</taxon>
        <taxon>Opisthorchiidae</taxon>
        <taxon>Clonorchis</taxon>
    </lineage>
</organism>
<sequence>MLNIFEIIPLYIITLGNLIPQCPVQCLSTGKTIADKEEDSFIANRRMPAKVQRSRTIFRRALFDLDPRLFGRRLVEFLGVSVATSLSRSQNTRRSNGVYAVCGPTKAGFMPRSTLTRRPIRTHIHIHLQANSNETLIVGGVRTCLRVTTLDEYVGTALCRFATPACIVVLSQLSLRHRTLKPMAQKTVWVIHDDEYRGSNSVTGDVIGQRMTDNDIILNNGSTGGV</sequence>
<evidence type="ECO:0000313" key="1">
    <source>
        <dbReference type="EMBL" id="GAA57851.1"/>
    </source>
</evidence>
<keyword evidence="2" id="KW-1185">Reference proteome</keyword>